<dbReference type="InterPro" id="IPR050072">
    <property type="entry name" value="Peptidase_M20A"/>
</dbReference>
<evidence type="ECO:0000313" key="4">
    <source>
        <dbReference type="EMBL" id="MFC6954158.1"/>
    </source>
</evidence>
<evidence type="ECO:0000313" key="5">
    <source>
        <dbReference type="Proteomes" id="UP001596395"/>
    </source>
</evidence>
<reference evidence="4 5" key="1">
    <citation type="journal article" date="2019" name="Int. J. Syst. Evol. Microbiol.">
        <title>The Global Catalogue of Microorganisms (GCM) 10K type strain sequencing project: providing services to taxonomists for standard genome sequencing and annotation.</title>
        <authorList>
            <consortium name="The Broad Institute Genomics Platform"/>
            <consortium name="The Broad Institute Genome Sequencing Center for Infectious Disease"/>
            <person name="Wu L."/>
            <person name="Ma J."/>
        </authorList>
    </citation>
    <scope>NUCLEOTIDE SEQUENCE [LARGE SCALE GENOMIC DNA]</scope>
    <source>
        <strain evidence="4 5">GX26</strain>
    </source>
</reference>
<dbReference type="SUPFAM" id="SSF55031">
    <property type="entry name" value="Bacterial exopeptidase dimerisation domain"/>
    <property type="match status" value="1"/>
</dbReference>
<evidence type="ECO:0000256" key="2">
    <source>
        <dbReference type="ARBA" id="ARBA00022801"/>
    </source>
</evidence>
<proteinExistence type="predicted"/>
<comment type="caution">
    <text evidence="4">The sequence shown here is derived from an EMBL/GenBank/DDBJ whole genome shotgun (WGS) entry which is preliminary data.</text>
</comment>
<evidence type="ECO:0000259" key="3">
    <source>
        <dbReference type="Pfam" id="PF07687"/>
    </source>
</evidence>
<name>A0ABD5VH30_9EURY</name>
<gene>
    <name evidence="4" type="ORF">ACFQGB_14935</name>
</gene>
<accession>A0ABD5VH30</accession>
<dbReference type="InterPro" id="IPR011650">
    <property type="entry name" value="Peptidase_M20_dimer"/>
</dbReference>
<dbReference type="InterPro" id="IPR002933">
    <property type="entry name" value="Peptidase_M20"/>
</dbReference>
<keyword evidence="2" id="KW-0378">Hydrolase</keyword>
<feature type="domain" description="Peptidase M20 dimerisation" evidence="3">
    <location>
        <begin position="203"/>
        <end position="310"/>
    </location>
</feature>
<sequence length="420" mass="44276">MDGFEVTEAGEVRSMLSSFVEYASTPGEEAAVVAWFERRLDDWGFETVTWEADASVLAGHPSFPDDPAEIDVDGRPSVAGVFEVGDPAAGRTLVLNGHVDVVPAGEGSWSSPPFEATWVDGELTARGAADMKGGLVAAVFAARAAVERARESGLDGRVVVEAVAGEEEGGIGAGMAALESPYAFERDACIVAEPTELACVTAVEGSLMGEITLEGRSAHAATRWRGESVLDHFERVREGLRAFERERDEAVTDARYERFPIKWPVNVGTVRAGEWASSVPAALSAGVRVGVAPGETVAGVEEALRERLRLVADADAWTREHPPGFERDGIQFEAAAVDADEPVVGALRGAMQAAGLDDEPRGATYGADSRHYVAAGIPTVLFGPGSIDQAHFPDETISLSEVRAAADVLADATVAFLANE</sequence>
<dbReference type="AlphaFoldDB" id="A0ABD5VH30"/>
<dbReference type="Pfam" id="PF07687">
    <property type="entry name" value="M20_dimer"/>
    <property type="match status" value="1"/>
</dbReference>
<dbReference type="Gene3D" id="3.40.630.10">
    <property type="entry name" value="Zn peptidases"/>
    <property type="match status" value="1"/>
</dbReference>
<dbReference type="GO" id="GO:0046872">
    <property type="term" value="F:metal ion binding"/>
    <property type="evidence" value="ECO:0007669"/>
    <property type="project" value="UniProtKB-KW"/>
</dbReference>
<dbReference type="Proteomes" id="UP001596395">
    <property type="component" value="Unassembled WGS sequence"/>
</dbReference>
<dbReference type="Pfam" id="PF01546">
    <property type="entry name" value="Peptidase_M20"/>
    <property type="match status" value="1"/>
</dbReference>
<keyword evidence="5" id="KW-1185">Reference proteome</keyword>
<protein>
    <submittedName>
        <fullName evidence="4">M20/M25/M40 family metallo-hydrolase</fullName>
    </submittedName>
</protein>
<organism evidence="4 5">
    <name type="scientific">Halorubellus litoreus</name>
    <dbReference type="NCBI Taxonomy" id="755308"/>
    <lineage>
        <taxon>Archaea</taxon>
        <taxon>Methanobacteriati</taxon>
        <taxon>Methanobacteriota</taxon>
        <taxon>Stenosarchaea group</taxon>
        <taxon>Halobacteria</taxon>
        <taxon>Halobacteriales</taxon>
        <taxon>Halorubellaceae</taxon>
        <taxon>Halorubellus</taxon>
    </lineage>
</organism>
<dbReference type="SUPFAM" id="SSF53187">
    <property type="entry name" value="Zn-dependent exopeptidases"/>
    <property type="match status" value="1"/>
</dbReference>
<dbReference type="PANTHER" id="PTHR43808:SF25">
    <property type="entry name" value="PEPTIDASE M20 DIMERISATION DOMAIN-CONTAINING PROTEIN"/>
    <property type="match status" value="1"/>
</dbReference>
<dbReference type="PANTHER" id="PTHR43808">
    <property type="entry name" value="ACETYLORNITHINE DEACETYLASE"/>
    <property type="match status" value="1"/>
</dbReference>
<dbReference type="EMBL" id="JBHSXN010000002">
    <property type="protein sequence ID" value="MFC6954158.1"/>
    <property type="molecule type" value="Genomic_DNA"/>
</dbReference>
<evidence type="ECO:0000256" key="1">
    <source>
        <dbReference type="ARBA" id="ARBA00022723"/>
    </source>
</evidence>
<dbReference type="Gene3D" id="3.30.70.360">
    <property type="match status" value="1"/>
</dbReference>
<dbReference type="RefSeq" id="WP_336351099.1">
    <property type="nucleotide sequence ID" value="NZ_JAZAQL010000002.1"/>
</dbReference>
<dbReference type="GO" id="GO:0016787">
    <property type="term" value="F:hydrolase activity"/>
    <property type="evidence" value="ECO:0007669"/>
    <property type="project" value="UniProtKB-KW"/>
</dbReference>
<dbReference type="InterPro" id="IPR036264">
    <property type="entry name" value="Bact_exopeptidase_dim_dom"/>
</dbReference>
<keyword evidence="1" id="KW-0479">Metal-binding</keyword>